<evidence type="ECO:0000313" key="1">
    <source>
        <dbReference type="EMBL" id="KAL2742983.1"/>
    </source>
</evidence>
<proteinExistence type="predicted"/>
<accession>A0ABD2CFE0</accession>
<dbReference type="AlphaFoldDB" id="A0ABD2CFE0"/>
<keyword evidence="2" id="KW-1185">Reference proteome</keyword>
<gene>
    <name evidence="1" type="ORF">V1477_008472</name>
</gene>
<reference evidence="1 2" key="1">
    <citation type="journal article" date="2024" name="Ann. Entomol. Soc. Am.">
        <title>Genomic analyses of the southern and eastern yellowjacket wasps (Hymenoptera: Vespidae) reveal evolutionary signatures of social life.</title>
        <authorList>
            <person name="Catto M.A."/>
            <person name="Caine P.B."/>
            <person name="Orr S.E."/>
            <person name="Hunt B.G."/>
            <person name="Goodisman M.A.D."/>
        </authorList>
    </citation>
    <scope>NUCLEOTIDE SEQUENCE [LARGE SCALE GENOMIC DNA]</scope>
    <source>
        <strain evidence="1">232</strain>
        <tissue evidence="1">Head and thorax</tissue>
    </source>
</reference>
<evidence type="ECO:0000313" key="2">
    <source>
        <dbReference type="Proteomes" id="UP001607303"/>
    </source>
</evidence>
<organism evidence="1 2">
    <name type="scientific">Vespula maculifrons</name>
    <name type="common">Eastern yellow jacket</name>
    <name type="synonym">Wasp</name>
    <dbReference type="NCBI Taxonomy" id="7453"/>
    <lineage>
        <taxon>Eukaryota</taxon>
        <taxon>Metazoa</taxon>
        <taxon>Ecdysozoa</taxon>
        <taxon>Arthropoda</taxon>
        <taxon>Hexapoda</taxon>
        <taxon>Insecta</taxon>
        <taxon>Pterygota</taxon>
        <taxon>Neoptera</taxon>
        <taxon>Endopterygota</taxon>
        <taxon>Hymenoptera</taxon>
        <taxon>Apocrita</taxon>
        <taxon>Aculeata</taxon>
        <taxon>Vespoidea</taxon>
        <taxon>Vespidae</taxon>
        <taxon>Vespinae</taxon>
        <taxon>Vespula</taxon>
    </lineage>
</organism>
<name>A0ABD2CFE0_VESMC</name>
<dbReference type="Proteomes" id="UP001607303">
    <property type="component" value="Unassembled WGS sequence"/>
</dbReference>
<protein>
    <submittedName>
        <fullName evidence="1">Uncharacterized protein</fullName>
    </submittedName>
</protein>
<sequence length="33" mass="3715">MVHDILVLQFYSMGIILPKDERITLASAIKGIK</sequence>
<comment type="caution">
    <text evidence="1">The sequence shown here is derived from an EMBL/GenBank/DDBJ whole genome shotgun (WGS) entry which is preliminary data.</text>
</comment>
<dbReference type="EMBL" id="JAYRBN010000056">
    <property type="protein sequence ID" value="KAL2742983.1"/>
    <property type="molecule type" value="Genomic_DNA"/>
</dbReference>